<keyword evidence="2" id="KW-1185">Reference proteome</keyword>
<sequence length="62" mass="7144">NKLSLQLVEALQMLKFALQKGDALNFTAQFKEEEEMADLENILSDQLQVPEDLNTFVKELFN</sequence>
<dbReference type="EMBL" id="ML179508">
    <property type="protein sequence ID" value="THU86194.1"/>
    <property type="molecule type" value="Genomic_DNA"/>
</dbReference>
<gene>
    <name evidence="1" type="ORF">K435DRAFT_684169</name>
</gene>
<evidence type="ECO:0000313" key="2">
    <source>
        <dbReference type="Proteomes" id="UP000297245"/>
    </source>
</evidence>
<proteinExistence type="predicted"/>
<dbReference type="OrthoDB" id="3262464at2759"/>
<feature type="non-terminal residue" evidence="1">
    <location>
        <position position="1"/>
    </location>
</feature>
<evidence type="ECO:0000313" key="1">
    <source>
        <dbReference type="EMBL" id="THU86194.1"/>
    </source>
</evidence>
<reference evidence="1 2" key="1">
    <citation type="journal article" date="2019" name="Nat. Ecol. Evol.">
        <title>Megaphylogeny resolves global patterns of mushroom evolution.</title>
        <authorList>
            <person name="Varga T."/>
            <person name="Krizsan K."/>
            <person name="Foldi C."/>
            <person name="Dima B."/>
            <person name="Sanchez-Garcia M."/>
            <person name="Sanchez-Ramirez S."/>
            <person name="Szollosi G.J."/>
            <person name="Szarkandi J.G."/>
            <person name="Papp V."/>
            <person name="Albert L."/>
            <person name="Andreopoulos W."/>
            <person name="Angelini C."/>
            <person name="Antonin V."/>
            <person name="Barry K.W."/>
            <person name="Bougher N.L."/>
            <person name="Buchanan P."/>
            <person name="Buyck B."/>
            <person name="Bense V."/>
            <person name="Catcheside P."/>
            <person name="Chovatia M."/>
            <person name="Cooper J."/>
            <person name="Damon W."/>
            <person name="Desjardin D."/>
            <person name="Finy P."/>
            <person name="Geml J."/>
            <person name="Haridas S."/>
            <person name="Hughes K."/>
            <person name="Justo A."/>
            <person name="Karasinski D."/>
            <person name="Kautmanova I."/>
            <person name="Kiss B."/>
            <person name="Kocsube S."/>
            <person name="Kotiranta H."/>
            <person name="LaButti K.M."/>
            <person name="Lechner B.E."/>
            <person name="Liimatainen K."/>
            <person name="Lipzen A."/>
            <person name="Lukacs Z."/>
            <person name="Mihaltcheva S."/>
            <person name="Morgado L.N."/>
            <person name="Niskanen T."/>
            <person name="Noordeloos M.E."/>
            <person name="Ohm R.A."/>
            <person name="Ortiz-Santana B."/>
            <person name="Ovrebo C."/>
            <person name="Racz N."/>
            <person name="Riley R."/>
            <person name="Savchenko A."/>
            <person name="Shiryaev A."/>
            <person name="Soop K."/>
            <person name="Spirin V."/>
            <person name="Szebenyi C."/>
            <person name="Tomsovsky M."/>
            <person name="Tulloss R.E."/>
            <person name="Uehling J."/>
            <person name="Grigoriev I.V."/>
            <person name="Vagvolgyi C."/>
            <person name="Papp T."/>
            <person name="Martin F.M."/>
            <person name="Miettinen O."/>
            <person name="Hibbett D.S."/>
            <person name="Nagy L.G."/>
        </authorList>
    </citation>
    <scope>NUCLEOTIDE SEQUENCE [LARGE SCALE GENOMIC DNA]</scope>
    <source>
        <strain evidence="1 2">CBS 962.96</strain>
    </source>
</reference>
<name>A0A4S8LBJ6_DENBC</name>
<organism evidence="1 2">
    <name type="scientific">Dendrothele bispora (strain CBS 962.96)</name>
    <dbReference type="NCBI Taxonomy" id="1314807"/>
    <lineage>
        <taxon>Eukaryota</taxon>
        <taxon>Fungi</taxon>
        <taxon>Dikarya</taxon>
        <taxon>Basidiomycota</taxon>
        <taxon>Agaricomycotina</taxon>
        <taxon>Agaricomycetes</taxon>
        <taxon>Agaricomycetidae</taxon>
        <taxon>Agaricales</taxon>
        <taxon>Agaricales incertae sedis</taxon>
        <taxon>Dendrothele</taxon>
    </lineage>
</organism>
<dbReference type="AlphaFoldDB" id="A0A4S8LBJ6"/>
<dbReference type="Proteomes" id="UP000297245">
    <property type="component" value="Unassembled WGS sequence"/>
</dbReference>
<protein>
    <submittedName>
        <fullName evidence="1">Uncharacterized protein</fullName>
    </submittedName>
</protein>
<accession>A0A4S8LBJ6</accession>